<feature type="transmembrane region" description="Helical" evidence="1">
    <location>
        <begin position="7"/>
        <end position="30"/>
    </location>
</feature>
<organism evidence="2 3">
    <name type="scientific">Candidatus Nomurabacteria bacterium GW2011_GWA2_43_15</name>
    <dbReference type="NCBI Taxonomy" id="1618738"/>
    <lineage>
        <taxon>Bacteria</taxon>
        <taxon>Candidatus Nomuraibacteriota</taxon>
    </lineage>
</organism>
<dbReference type="Proteomes" id="UP000034646">
    <property type="component" value="Unassembled WGS sequence"/>
</dbReference>
<keyword evidence="1" id="KW-1133">Transmembrane helix</keyword>
<evidence type="ECO:0000256" key="1">
    <source>
        <dbReference type="SAM" id="Phobius"/>
    </source>
</evidence>
<evidence type="ECO:0000313" key="2">
    <source>
        <dbReference type="EMBL" id="KKS99224.1"/>
    </source>
</evidence>
<keyword evidence="1" id="KW-0472">Membrane</keyword>
<protein>
    <submittedName>
        <fullName evidence="2">Uncharacterized protein</fullName>
    </submittedName>
</protein>
<name>A0A0G1DNL2_9BACT</name>
<sequence length="192" mass="21555">MKDNKGFIGIEIVIAIIAVLAVGFGSYVYYQKNYNKQCGGENNPCIPNPTTASDLKIYSNKDFNVSFKYPKEWTMVGPNSLPTLNLYLTIKPKNVADNRGVDFVISPISELDKFFPSITKEEIVIKKEEIYSKNGLMGKLLTFTQKGPTGIESSSSTTILLIGKNNRTYAWTTNESVLEKYFNQIINTIEIK</sequence>
<gene>
    <name evidence="2" type="ORF">UV76_C0023G0010</name>
</gene>
<proteinExistence type="predicted"/>
<dbReference type="EMBL" id="LCFS01000023">
    <property type="protein sequence ID" value="KKS99224.1"/>
    <property type="molecule type" value="Genomic_DNA"/>
</dbReference>
<reference evidence="2 3" key="1">
    <citation type="journal article" date="2015" name="Nature">
        <title>rRNA introns, odd ribosomes, and small enigmatic genomes across a large radiation of phyla.</title>
        <authorList>
            <person name="Brown C.T."/>
            <person name="Hug L.A."/>
            <person name="Thomas B.C."/>
            <person name="Sharon I."/>
            <person name="Castelle C.J."/>
            <person name="Singh A."/>
            <person name="Wilkins M.J."/>
            <person name="Williams K.H."/>
            <person name="Banfield J.F."/>
        </authorList>
    </citation>
    <scope>NUCLEOTIDE SEQUENCE [LARGE SCALE GENOMIC DNA]</scope>
</reference>
<comment type="caution">
    <text evidence="2">The sequence shown here is derived from an EMBL/GenBank/DDBJ whole genome shotgun (WGS) entry which is preliminary data.</text>
</comment>
<dbReference type="AlphaFoldDB" id="A0A0G1DNL2"/>
<accession>A0A0G1DNL2</accession>
<keyword evidence="1" id="KW-0812">Transmembrane</keyword>
<evidence type="ECO:0000313" key="3">
    <source>
        <dbReference type="Proteomes" id="UP000034646"/>
    </source>
</evidence>